<comment type="caution">
    <text evidence="4">The sequence shown here is derived from an EMBL/GenBank/DDBJ whole genome shotgun (WGS) entry which is preliminary data.</text>
</comment>
<dbReference type="AlphaFoldDB" id="A0A096PBR7"/>
<feature type="compositionally biased region" description="Acidic residues" evidence="1">
    <location>
        <begin position="200"/>
        <end position="222"/>
    </location>
</feature>
<proteinExistence type="predicted"/>
<accession>A0A096PBR7</accession>
<dbReference type="RefSeq" id="XP_022841361.1">
    <property type="nucleotide sequence ID" value="XM_022982591.1"/>
</dbReference>
<dbReference type="STRING" id="70448.A0A096PBR7"/>
<dbReference type="Proteomes" id="UP000009170">
    <property type="component" value="Unassembled WGS sequence"/>
</dbReference>
<evidence type="ECO:0000259" key="3">
    <source>
        <dbReference type="Pfam" id="PF00085"/>
    </source>
</evidence>
<feature type="domain" description="Thioredoxin" evidence="3">
    <location>
        <begin position="23"/>
        <end position="120"/>
    </location>
</feature>
<keyword evidence="2" id="KW-1133">Transmembrane helix</keyword>
<dbReference type="InParanoid" id="A0A096PBR7"/>
<dbReference type="OrthoDB" id="10263751at2759"/>
<reference evidence="4 5" key="2">
    <citation type="journal article" date="2014" name="BMC Genomics">
        <title>An improved genome of the model marine alga Ostreococcus tauri unfolds by assessing Illumina de novo assemblies.</title>
        <authorList>
            <person name="Blanc-Mathieu R."/>
            <person name="Verhelst B."/>
            <person name="Derelle E."/>
            <person name="Rombauts S."/>
            <person name="Bouget F.Y."/>
            <person name="Carre I."/>
            <person name="Chateau A."/>
            <person name="Eyre-Walker A."/>
            <person name="Grimsley N."/>
            <person name="Moreau H."/>
            <person name="Piegu B."/>
            <person name="Rivals E."/>
            <person name="Schackwitz W."/>
            <person name="Van de Peer Y."/>
            <person name="Piganeau G."/>
        </authorList>
    </citation>
    <scope>NUCLEOTIDE SEQUENCE [LARGE SCALE GENOMIC DNA]</scope>
    <source>
        <strain evidence="5">OTTH 0595 / CCAP 157/2 / RCC745</strain>
    </source>
</reference>
<evidence type="ECO:0000313" key="4">
    <source>
        <dbReference type="EMBL" id="CEG02126.1"/>
    </source>
</evidence>
<reference evidence="5" key="1">
    <citation type="journal article" date="2006" name="Proc. Natl. Acad. Sci. U.S.A.">
        <title>Genome analysis of the smallest free-living eukaryote Ostreococcus tauri unveils many unique features.</title>
        <authorList>
            <person name="Derelle E."/>
            <person name="Ferraz C."/>
            <person name="Rombauts S."/>
            <person name="Rouze P."/>
            <person name="Worden A.Z."/>
            <person name="Robbens S."/>
            <person name="Partensky F."/>
            <person name="Degroeve S."/>
            <person name="Echeynie S."/>
            <person name="Cooke R."/>
            <person name="Saeys Y."/>
            <person name="Wuyts J."/>
            <person name="Jabbari K."/>
            <person name="Bowler C."/>
            <person name="Panaud O."/>
            <person name="Piegu B."/>
            <person name="Ball S.G."/>
            <person name="Ral J.-P."/>
            <person name="Bouget F.-Y."/>
            <person name="Piganeau G."/>
            <person name="De Baets B."/>
            <person name="Picard A."/>
            <person name="Delseny M."/>
            <person name="Demaille J."/>
            <person name="Van de Peer Y."/>
            <person name="Moreau H."/>
        </authorList>
    </citation>
    <scope>NUCLEOTIDE SEQUENCE [LARGE SCALE GENOMIC DNA]</scope>
    <source>
        <strain evidence="5">OTTH 0595 / CCAP 157/2 / RCC745</strain>
    </source>
</reference>
<organism evidence="4 5">
    <name type="scientific">Ostreococcus tauri</name>
    <name type="common">Marine green alga</name>
    <dbReference type="NCBI Taxonomy" id="70448"/>
    <lineage>
        <taxon>Eukaryota</taxon>
        <taxon>Viridiplantae</taxon>
        <taxon>Chlorophyta</taxon>
        <taxon>Mamiellophyceae</taxon>
        <taxon>Mamiellales</taxon>
        <taxon>Bathycoccaceae</taxon>
        <taxon>Ostreococcus</taxon>
    </lineage>
</organism>
<keyword evidence="2" id="KW-0472">Membrane</keyword>
<protein>
    <submittedName>
        <fullName evidence="4">Thioredoxin-like fold</fullName>
    </submittedName>
</protein>
<dbReference type="InterPro" id="IPR036249">
    <property type="entry name" value="Thioredoxin-like_sf"/>
</dbReference>
<dbReference type="PANTHER" id="PTHR10438:SF468">
    <property type="entry name" value="THIOREDOXIN-1-RELATED"/>
    <property type="match status" value="1"/>
</dbReference>
<evidence type="ECO:0000256" key="2">
    <source>
        <dbReference type="SAM" id="Phobius"/>
    </source>
</evidence>
<dbReference type="Pfam" id="PF00085">
    <property type="entry name" value="Thioredoxin"/>
    <property type="match status" value="1"/>
</dbReference>
<dbReference type="KEGG" id="ota:OT_ostta14g02140"/>
<dbReference type="PANTHER" id="PTHR10438">
    <property type="entry name" value="THIOREDOXIN"/>
    <property type="match status" value="1"/>
</dbReference>
<feature type="region of interest" description="Disordered" evidence="1">
    <location>
        <begin position="160"/>
        <end position="222"/>
    </location>
</feature>
<gene>
    <name evidence="4" type="ORF">OT_ostta14g02140</name>
</gene>
<feature type="transmembrane region" description="Helical" evidence="2">
    <location>
        <begin position="130"/>
        <end position="151"/>
    </location>
</feature>
<dbReference type="InterPro" id="IPR013766">
    <property type="entry name" value="Thioredoxin_domain"/>
</dbReference>
<sequence>MSGRRRPGGARKMKAFSRVENLTSSNAFDRALRRRDQLVLVEFVSNYSPSSKSMAPYMQTLSKTAEFKRIRFCRVDIEAVPAVAERCNVKALPTYQLYKNGEKLEEMSGALPSKLVTMLKEHNVRDERGGVLKLVGVVLGVVGALTGVLILKHRVEQHEIREETRRKNEETTRLAKEQAEREERQRRRGGKTITAIAKQEEEEEEDFEEFVSDDVEWEDDDE</sequence>
<dbReference type="CDD" id="cd02947">
    <property type="entry name" value="TRX_family"/>
    <property type="match status" value="1"/>
</dbReference>
<dbReference type="GeneID" id="34946385"/>
<keyword evidence="2" id="KW-0812">Transmembrane</keyword>
<feature type="compositionally biased region" description="Basic and acidic residues" evidence="1">
    <location>
        <begin position="160"/>
        <end position="185"/>
    </location>
</feature>
<dbReference type="EMBL" id="CAID01000014">
    <property type="protein sequence ID" value="CEG02126.1"/>
    <property type="molecule type" value="Genomic_DNA"/>
</dbReference>
<keyword evidence="5" id="KW-1185">Reference proteome</keyword>
<evidence type="ECO:0000256" key="1">
    <source>
        <dbReference type="SAM" id="MobiDB-lite"/>
    </source>
</evidence>
<evidence type="ECO:0000313" key="5">
    <source>
        <dbReference type="Proteomes" id="UP000009170"/>
    </source>
</evidence>
<dbReference type="SUPFAM" id="SSF52833">
    <property type="entry name" value="Thioredoxin-like"/>
    <property type="match status" value="1"/>
</dbReference>
<name>A0A096PBR7_OSTTA</name>
<dbReference type="InterPro" id="IPR050620">
    <property type="entry name" value="Thioredoxin_H-type-like"/>
</dbReference>
<dbReference type="Gene3D" id="3.40.30.10">
    <property type="entry name" value="Glutaredoxin"/>
    <property type="match status" value="1"/>
</dbReference>